<keyword evidence="3" id="KW-1185">Reference proteome</keyword>
<feature type="region of interest" description="Disordered" evidence="1">
    <location>
        <begin position="1"/>
        <end position="21"/>
    </location>
</feature>
<reference evidence="2 3" key="1">
    <citation type="submission" date="2019-05" db="EMBL/GenBank/DDBJ databases">
        <title>Another draft genome of Portunus trituberculatus and its Hox gene families provides insights of decapod evolution.</title>
        <authorList>
            <person name="Jeong J.-H."/>
            <person name="Song I."/>
            <person name="Kim S."/>
            <person name="Choi T."/>
            <person name="Kim D."/>
            <person name="Ryu S."/>
            <person name="Kim W."/>
        </authorList>
    </citation>
    <scope>NUCLEOTIDE SEQUENCE [LARGE SCALE GENOMIC DNA]</scope>
    <source>
        <tissue evidence="2">Muscle</tissue>
    </source>
</reference>
<comment type="caution">
    <text evidence="2">The sequence shown here is derived from an EMBL/GenBank/DDBJ whole genome shotgun (WGS) entry which is preliminary data.</text>
</comment>
<gene>
    <name evidence="2" type="ORF">E2C01_073498</name>
</gene>
<evidence type="ECO:0000256" key="1">
    <source>
        <dbReference type="SAM" id="MobiDB-lite"/>
    </source>
</evidence>
<evidence type="ECO:0000313" key="2">
    <source>
        <dbReference type="EMBL" id="MPC78987.1"/>
    </source>
</evidence>
<proteinExistence type="predicted"/>
<sequence length="46" mass="5014">MDQTKTITPASDPIGGTAQTHFGGGMHVMEWKAVATLSHKQQQSFR</sequence>
<dbReference type="Proteomes" id="UP000324222">
    <property type="component" value="Unassembled WGS sequence"/>
</dbReference>
<organism evidence="2 3">
    <name type="scientific">Portunus trituberculatus</name>
    <name type="common">Swimming crab</name>
    <name type="synonym">Neptunus trituberculatus</name>
    <dbReference type="NCBI Taxonomy" id="210409"/>
    <lineage>
        <taxon>Eukaryota</taxon>
        <taxon>Metazoa</taxon>
        <taxon>Ecdysozoa</taxon>
        <taxon>Arthropoda</taxon>
        <taxon>Crustacea</taxon>
        <taxon>Multicrustacea</taxon>
        <taxon>Malacostraca</taxon>
        <taxon>Eumalacostraca</taxon>
        <taxon>Eucarida</taxon>
        <taxon>Decapoda</taxon>
        <taxon>Pleocyemata</taxon>
        <taxon>Brachyura</taxon>
        <taxon>Eubrachyura</taxon>
        <taxon>Portunoidea</taxon>
        <taxon>Portunidae</taxon>
        <taxon>Portuninae</taxon>
        <taxon>Portunus</taxon>
    </lineage>
</organism>
<dbReference type="AlphaFoldDB" id="A0A5B7IBV1"/>
<evidence type="ECO:0000313" key="3">
    <source>
        <dbReference type="Proteomes" id="UP000324222"/>
    </source>
</evidence>
<dbReference type="EMBL" id="VSRR010049903">
    <property type="protein sequence ID" value="MPC78987.1"/>
    <property type="molecule type" value="Genomic_DNA"/>
</dbReference>
<name>A0A5B7IBV1_PORTR</name>
<accession>A0A5B7IBV1</accession>
<protein>
    <submittedName>
        <fullName evidence="2">Uncharacterized protein</fullName>
    </submittedName>
</protein>